<dbReference type="NCBIfam" id="TIGR02191">
    <property type="entry name" value="RNaseIII"/>
    <property type="match status" value="1"/>
</dbReference>
<protein>
    <recommendedName>
        <fullName evidence="9">Ribonuclease 3</fullName>
        <ecNumber evidence="9">3.1.26.3</ecNumber>
    </recommendedName>
    <alternativeName>
        <fullName evidence="9">Ribonuclease III</fullName>
        <shortName evidence="9">RNase III</shortName>
    </alternativeName>
</protein>
<keyword evidence="3 9" id="KW-0698">rRNA processing</keyword>
<comment type="subcellular location">
    <subcellularLocation>
        <location evidence="9">Cytoplasm</location>
    </subcellularLocation>
</comment>
<dbReference type="EMBL" id="CP051206">
    <property type="protein sequence ID" value="QJB43633.1"/>
    <property type="molecule type" value="Genomic_DNA"/>
</dbReference>
<comment type="function">
    <text evidence="9">Digests double-stranded RNA. Involved in the processing of primary rRNA transcript to yield the immediate precursors to the large and small rRNAs (23S and 16S). Processes some mRNAs, and tRNAs when they are encoded in the rRNA operon. Processes pre-crRNA and tracrRNA of type II CRISPR loci if present in the organism.</text>
</comment>
<keyword evidence="4 9" id="KW-0507">mRNA processing</keyword>
<organism evidence="13 14">
    <name type="scientific">Dolichospermum flos-aquae CCAP 1403/13F</name>
    <dbReference type="NCBI Taxonomy" id="315271"/>
    <lineage>
        <taxon>Bacteria</taxon>
        <taxon>Bacillati</taxon>
        <taxon>Cyanobacteriota</taxon>
        <taxon>Cyanophyceae</taxon>
        <taxon>Nostocales</taxon>
        <taxon>Aphanizomenonaceae</taxon>
        <taxon>Dolichospermum</taxon>
    </lineage>
</organism>
<dbReference type="Proteomes" id="UP000502433">
    <property type="component" value="Chromosome"/>
</dbReference>
<dbReference type="HAMAP" id="MF_00104">
    <property type="entry name" value="RNase_III"/>
    <property type="match status" value="1"/>
</dbReference>
<name>A0A6H2BWS9_DOLFA</name>
<evidence type="ECO:0000256" key="10">
    <source>
        <dbReference type="SAM" id="MobiDB-lite"/>
    </source>
</evidence>
<keyword evidence="8 9" id="KW-0694">RNA-binding</keyword>
<keyword evidence="9" id="KW-0460">Magnesium</keyword>
<dbReference type="PROSITE" id="PS50137">
    <property type="entry name" value="DS_RBD"/>
    <property type="match status" value="1"/>
</dbReference>
<evidence type="ECO:0000256" key="1">
    <source>
        <dbReference type="ARBA" id="ARBA00000109"/>
    </source>
</evidence>
<dbReference type="SMART" id="SM00358">
    <property type="entry name" value="DSRM"/>
    <property type="match status" value="1"/>
</dbReference>
<evidence type="ECO:0000256" key="9">
    <source>
        <dbReference type="HAMAP-Rule" id="MF_00104"/>
    </source>
</evidence>
<evidence type="ECO:0000256" key="4">
    <source>
        <dbReference type="ARBA" id="ARBA00022664"/>
    </source>
</evidence>
<dbReference type="GO" id="GO:0006364">
    <property type="term" value="P:rRNA processing"/>
    <property type="evidence" value="ECO:0007669"/>
    <property type="project" value="UniProtKB-UniRule"/>
</dbReference>
<comment type="cofactor">
    <cofactor evidence="9">
        <name>Mg(2+)</name>
        <dbReference type="ChEBI" id="CHEBI:18420"/>
    </cofactor>
</comment>
<evidence type="ECO:0000259" key="11">
    <source>
        <dbReference type="PROSITE" id="PS50137"/>
    </source>
</evidence>
<feature type="active site" evidence="9">
    <location>
        <position position="41"/>
    </location>
</feature>
<dbReference type="InterPro" id="IPR000999">
    <property type="entry name" value="RNase_III_dom"/>
</dbReference>
<feature type="domain" description="DRBM" evidence="11">
    <location>
        <begin position="153"/>
        <end position="223"/>
    </location>
</feature>
<dbReference type="EC" id="3.1.26.3" evidence="9"/>
<gene>
    <name evidence="9 13" type="primary">rnc</name>
    <name evidence="13" type="ORF">HGD76_04735</name>
</gene>
<reference evidence="13 14" key="2">
    <citation type="submission" date="2020-04" db="EMBL/GenBank/DDBJ databases">
        <authorList>
            <person name="Fomenkov A."/>
            <person name="Anton B.P."/>
            <person name="Roberts R.J."/>
        </authorList>
    </citation>
    <scope>NUCLEOTIDE SEQUENCE [LARGE SCALE GENOMIC DNA]</scope>
    <source>
        <strain evidence="13 14">CCAP 1403/13f</strain>
    </source>
</reference>
<dbReference type="GO" id="GO:0003725">
    <property type="term" value="F:double-stranded RNA binding"/>
    <property type="evidence" value="ECO:0007669"/>
    <property type="project" value="TreeGrafter"/>
</dbReference>
<comment type="catalytic activity">
    <reaction evidence="1 9">
        <text>Endonucleolytic cleavage to 5'-phosphomonoester.</text>
        <dbReference type="EC" id="3.1.26.3"/>
    </reaction>
</comment>
<dbReference type="InterPro" id="IPR011907">
    <property type="entry name" value="RNase_III"/>
</dbReference>
<evidence type="ECO:0000256" key="5">
    <source>
        <dbReference type="ARBA" id="ARBA00022722"/>
    </source>
</evidence>
<dbReference type="SMART" id="SM00535">
    <property type="entry name" value="RIBOc"/>
    <property type="match status" value="1"/>
</dbReference>
<keyword evidence="9" id="KW-0963">Cytoplasm</keyword>
<evidence type="ECO:0000256" key="2">
    <source>
        <dbReference type="ARBA" id="ARBA00010183"/>
    </source>
</evidence>
<evidence type="ECO:0000256" key="7">
    <source>
        <dbReference type="ARBA" id="ARBA00022801"/>
    </source>
</evidence>
<keyword evidence="9" id="KW-0699">rRNA-binding</keyword>
<evidence type="ECO:0000313" key="13">
    <source>
        <dbReference type="EMBL" id="QJB43633.1"/>
    </source>
</evidence>
<dbReference type="Pfam" id="PF00035">
    <property type="entry name" value="dsrm"/>
    <property type="match status" value="1"/>
</dbReference>
<dbReference type="PROSITE" id="PS00517">
    <property type="entry name" value="RNASE_3_1"/>
    <property type="match status" value="1"/>
</dbReference>
<comment type="similarity">
    <text evidence="2">Belongs to the ribonuclease III family.</text>
</comment>
<dbReference type="InterPro" id="IPR014720">
    <property type="entry name" value="dsRBD_dom"/>
</dbReference>
<dbReference type="KEGG" id="dfs:HGD76_04735"/>
<dbReference type="InterPro" id="IPR036389">
    <property type="entry name" value="RNase_III_sf"/>
</dbReference>
<dbReference type="SUPFAM" id="SSF54768">
    <property type="entry name" value="dsRNA-binding domain-like"/>
    <property type="match status" value="1"/>
</dbReference>
<keyword evidence="9" id="KW-0819">tRNA processing</keyword>
<reference evidence="13 14" key="1">
    <citation type="submission" date="2020-04" db="EMBL/GenBank/DDBJ databases">
        <title>Genome-Wide Identification of 5-Methylcytosine Sites in Bacterial Genomes By High-Throughput Sequencing of MspJI Restriction Fragments.</title>
        <authorList>
            <person name="Wu V."/>
        </authorList>
    </citation>
    <scope>NUCLEOTIDE SEQUENCE [LARGE SCALE GENOMIC DNA]</scope>
    <source>
        <strain evidence="13 14">CCAP 1403/13f</strain>
    </source>
</reference>
<sequence length="226" mass="25621">MHKLLTFNNEKLLRQALTHRSYVNENPGEGEHNERLEFLGDAILNFLSGEYLYEKFAEKGEDELTRLRSALVEEKQLAKFAIEVGLDFRMRLGKGTIRDGGFQNPNLLSSTFEAVIGAYYLDNNRNVEPLREIVKILFNDASKHIVEIRSNVDSKNRFQELVQAKGITNPPKYVTEQIGGPSHAPEFRAKVLVEGKEKGEGKGKNKKEAEKAAAEDALAKWKNQVY</sequence>
<keyword evidence="5 9" id="KW-0540">Nuclease</keyword>
<feature type="active site" evidence="9">
    <location>
        <position position="113"/>
    </location>
</feature>
<dbReference type="GO" id="GO:0019843">
    <property type="term" value="F:rRNA binding"/>
    <property type="evidence" value="ECO:0007669"/>
    <property type="project" value="UniProtKB-KW"/>
</dbReference>
<dbReference type="RefSeq" id="WP_168695115.1">
    <property type="nucleotide sequence ID" value="NZ_CP051206.1"/>
</dbReference>
<dbReference type="GO" id="GO:0004525">
    <property type="term" value="F:ribonuclease III activity"/>
    <property type="evidence" value="ECO:0007669"/>
    <property type="project" value="UniProtKB-UniRule"/>
</dbReference>
<dbReference type="GO" id="GO:0005737">
    <property type="term" value="C:cytoplasm"/>
    <property type="evidence" value="ECO:0007669"/>
    <property type="project" value="UniProtKB-SubCell"/>
</dbReference>
<dbReference type="GO" id="GO:0046872">
    <property type="term" value="F:metal ion binding"/>
    <property type="evidence" value="ECO:0007669"/>
    <property type="project" value="UniProtKB-KW"/>
</dbReference>
<dbReference type="GO" id="GO:0010468">
    <property type="term" value="P:regulation of gene expression"/>
    <property type="evidence" value="ECO:0007669"/>
    <property type="project" value="TreeGrafter"/>
</dbReference>
<dbReference type="CDD" id="cd00593">
    <property type="entry name" value="RIBOc"/>
    <property type="match status" value="1"/>
</dbReference>
<feature type="binding site" evidence="9">
    <location>
        <position position="37"/>
    </location>
    <ligand>
        <name>Mg(2+)</name>
        <dbReference type="ChEBI" id="CHEBI:18420"/>
    </ligand>
</feature>
<dbReference type="FunFam" id="1.10.1520.10:FF:000001">
    <property type="entry name" value="Ribonuclease 3"/>
    <property type="match status" value="1"/>
</dbReference>
<dbReference type="PANTHER" id="PTHR11207:SF0">
    <property type="entry name" value="RIBONUCLEASE 3"/>
    <property type="match status" value="1"/>
</dbReference>
<dbReference type="Gene3D" id="1.10.1520.10">
    <property type="entry name" value="Ribonuclease III domain"/>
    <property type="match status" value="1"/>
</dbReference>
<feature type="binding site" evidence="9">
    <location>
        <position position="113"/>
    </location>
    <ligand>
        <name>Mg(2+)</name>
        <dbReference type="ChEBI" id="CHEBI:18420"/>
    </ligand>
</feature>
<evidence type="ECO:0000259" key="12">
    <source>
        <dbReference type="PROSITE" id="PS50142"/>
    </source>
</evidence>
<dbReference type="AlphaFoldDB" id="A0A6H2BWS9"/>
<dbReference type="SUPFAM" id="SSF69065">
    <property type="entry name" value="RNase III domain-like"/>
    <property type="match status" value="1"/>
</dbReference>
<dbReference type="GO" id="GO:0008033">
    <property type="term" value="P:tRNA processing"/>
    <property type="evidence" value="ECO:0007669"/>
    <property type="project" value="UniProtKB-KW"/>
</dbReference>
<proteinExistence type="inferred from homology"/>
<dbReference type="Pfam" id="PF14622">
    <property type="entry name" value="Ribonucleas_3_3"/>
    <property type="match status" value="1"/>
</dbReference>
<dbReference type="PROSITE" id="PS50142">
    <property type="entry name" value="RNASE_3_2"/>
    <property type="match status" value="1"/>
</dbReference>
<accession>A0A6H2BWS9</accession>
<keyword evidence="6 9" id="KW-0255">Endonuclease</keyword>
<feature type="domain" description="RNase III" evidence="12">
    <location>
        <begin position="5"/>
        <end position="124"/>
    </location>
</feature>
<dbReference type="PANTHER" id="PTHR11207">
    <property type="entry name" value="RIBONUCLEASE III"/>
    <property type="match status" value="1"/>
</dbReference>
<evidence type="ECO:0000256" key="3">
    <source>
        <dbReference type="ARBA" id="ARBA00022552"/>
    </source>
</evidence>
<evidence type="ECO:0000256" key="6">
    <source>
        <dbReference type="ARBA" id="ARBA00022759"/>
    </source>
</evidence>
<comment type="subunit">
    <text evidence="9">Homodimer.</text>
</comment>
<evidence type="ECO:0000313" key="14">
    <source>
        <dbReference type="Proteomes" id="UP000502433"/>
    </source>
</evidence>
<dbReference type="GO" id="GO:0006397">
    <property type="term" value="P:mRNA processing"/>
    <property type="evidence" value="ECO:0007669"/>
    <property type="project" value="UniProtKB-UniRule"/>
</dbReference>
<keyword evidence="7 9" id="KW-0378">Hydrolase</keyword>
<feature type="binding site" evidence="9">
    <location>
        <position position="110"/>
    </location>
    <ligand>
        <name>Mg(2+)</name>
        <dbReference type="ChEBI" id="CHEBI:18420"/>
    </ligand>
</feature>
<evidence type="ECO:0000256" key="8">
    <source>
        <dbReference type="ARBA" id="ARBA00022884"/>
    </source>
</evidence>
<keyword evidence="9" id="KW-0479">Metal-binding</keyword>
<dbReference type="Gene3D" id="3.30.160.20">
    <property type="match status" value="1"/>
</dbReference>
<feature type="region of interest" description="Disordered" evidence="10">
    <location>
        <begin position="194"/>
        <end position="214"/>
    </location>
</feature>